<dbReference type="PROSITE" id="PS52006">
    <property type="entry name" value="GH64"/>
    <property type="match status" value="1"/>
</dbReference>
<feature type="domain" description="CBM56" evidence="3">
    <location>
        <begin position="43"/>
        <end position="132"/>
    </location>
</feature>
<feature type="region of interest" description="Disordered" evidence="1">
    <location>
        <begin position="223"/>
        <end position="259"/>
    </location>
</feature>
<dbReference type="CDD" id="cd09214">
    <property type="entry name" value="GH64-like"/>
    <property type="match status" value="1"/>
</dbReference>
<evidence type="ECO:0000256" key="2">
    <source>
        <dbReference type="SAM" id="SignalP"/>
    </source>
</evidence>
<feature type="compositionally biased region" description="Polar residues" evidence="1">
    <location>
        <begin position="355"/>
        <end position="367"/>
    </location>
</feature>
<dbReference type="InterPro" id="IPR032477">
    <property type="entry name" value="Glyco_hydro_64"/>
</dbReference>
<evidence type="ECO:0000313" key="6">
    <source>
        <dbReference type="Proteomes" id="UP001431199"/>
    </source>
</evidence>
<evidence type="ECO:0000259" key="4">
    <source>
        <dbReference type="PROSITE" id="PS52006"/>
    </source>
</evidence>
<feature type="domain" description="GH64" evidence="4">
    <location>
        <begin position="491"/>
        <end position="859"/>
    </location>
</feature>
<feature type="chain" id="PRO_5045095332" evidence="2">
    <location>
        <begin position="32"/>
        <end position="859"/>
    </location>
</feature>
<dbReference type="Gene3D" id="3.30.920.50">
    <property type="entry name" value="Beta-1,3-glucanase, C-terminal domain"/>
    <property type="match status" value="1"/>
</dbReference>
<evidence type="ECO:0000256" key="1">
    <source>
        <dbReference type="SAM" id="MobiDB-lite"/>
    </source>
</evidence>
<dbReference type="InterPro" id="IPR042517">
    <property type="entry name" value="Glyco_hydro_64_N_2"/>
</dbReference>
<gene>
    <name evidence="5" type="ORF">N5B56_02675</name>
</gene>
<comment type="caution">
    <text evidence="5">The sequence shown here is derived from an EMBL/GenBank/DDBJ whole genome shotgun (WGS) entry which is preliminary data.</text>
</comment>
<protein>
    <submittedName>
        <fullName evidence="5">Beta-1,3-glucanase family protein</fullName>
    </submittedName>
</protein>
<dbReference type="InterPro" id="IPR037176">
    <property type="entry name" value="Osmotin/thaumatin-like_sf"/>
</dbReference>
<dbReference type="PANTHER" id="PTHR38165">
    <property type="match status" value="1"/>
</dbReference>
<feature type="compositionally biased region" description="Low complexity" evidence="1">
    <location>
        <begin position="225"/>
        <end position="258"/>
    </location>
</feature>
<organism evidence="5 6">
    <name type="scientific">Eubacterium album</name>
    <dbReference type="NCBI Taxonomy" id="2978477"/>
    <lineage>
        <taxon>Bacteria</taxon>
        <taxon>Bacillati</taxon>
        <taxon>Bacillota</taxon>
        <taxon>Clostridia</taxon>
        <taxon>Eubacteriales</taxon>
        <taxon>Eubacteriaceae</taxon>
        <taxon>Eubacterium</taxon>
    </lineage>
</organism>
<keyword evidence="6" id="KW-1185">Reference proteome</keyword>
<proteinExistence type="predicted"/>
<dbReference type="PROSITE" id="PS52005">
    <property type="entry name" value="CBM56"/>
    <property type="match status" value="1"/>
</dbReference>
<evidence type="ECO:0000259" key="3">
    <source>
        <dbReference type="PROSITE" id="PS52005"/>
    </source>
</evidence>
<sequence>MRTLNRFAPGFKRIMVAVLAIAMLVSSVSFSKGTNAKAAASTIGSAEDYSVTATDVSDSLCRITFTPTNPAAYVIIHYKVNDGEQVNVGMNAKGSCFEYDINNVKKGDKIDCSFTYNKGGLQYDSSMMTYTTGSAPVTDTSIEAPFGLVVASPANGEISVVWGRGNVDSYNVYIDNALVGSKLGCGYYVYKGYAAGTHTVKVTTVSGNKESAAATASVNVTGSVAPTTKAPETTTKAPQTTKAPETTTKAPQTTKAPTSNIEAPFGLVVGNPEAGKISVVWGRGNIDSYNVYIDGKRVASAVGCGYYVYEGYAAGSHTVAITTTKNGNESAQTTMTVNVAQSAVAPTTKAPETTKVPQTTKAPETTKVPQTTEAIGVDSSLPAPFGLVASSPVNNQITVVWGYGTINSYNVYVDDTRVAKKVGCGSYKFKNIVAGTHTVSVATYKDGKESAKVSVTVTVNGLTEIVTTAPAEKPTYSEAIPETRADLKANEDRMYFQMNNKTKGQYSDDQVYWCILGKNPKTHELCYVDTNGNLIPVSLSMNTVKKGDRMCANICNTLAQKDYVYMPDIESGRMYLSYGSPVYVTINQGADGNMGFAGPDLNNASDPNADVLFEFIEFTITNKEYWGNTSRVDFYSFPMATRLIGEGGWNNFPGDADVYDKTVGDLGTRAEMFAAFKNEVPAAFQTLLTDKRIMAPCKLTFNEGKQYSNYFDNYINKFWSKYSTQDLVFSCDAGTFRGRVHGDTMVFTKDGVGGTYTIYKPTTQDVLEGKGNMARGNSTELVIEAQLCAAFNRGVATEPENYDNESAYYKNSNSNFYSGFFHNHSFDRLAYGFCYDDVNDHSTLLHYTNPTGLIIDLKW</sequence>
<dbReference type="EMBL" id="JAODBU010000003">
    <property type="protein sequence ID" value="MCT7397994.1"/>
    <property type="molecule type" value="Genomic_DNA"/>
</dbReference>
<reference evidence="5" key="1">
    <citation type="submission" date="2022-09" db="EMBL/GenBank/DDBJ databases">
        <title>Eubacterium sp. LFL-14 isolated from human feces.</title>
        <authorList>
            <person name="Liu F."/>
        </authorList>
    </citation>
    <scope>NUCLEOTIDE SEQUENCE</scope>
    <source>
        <strain evidence="5">LFL-14</strain>
    </source>
</reference>
<dbReference type="Pfam" id="PF16483">
    <property type="entry name" value="Glyco_hydro_64"/>
    <property type="match status" value="1"/>
</dbReference>
<dbReference type="Proteomes" id="UP001431199">
    <property type="component" value="Unassembled WGS sequence"/>
</dbReference>
<dbReference type="Gene3D" id="2.60.110.10">
    <property type="entry name" value="Thaumatin"/>
    <property type="match status" value="1"/>
</dbReference>
<feature type="signal peptide" evidence="2">
    <location>
        <begin position="1"/>
        <end position="31"/>
    </location>
</feature>
<keyword evidence="2" id="KW-0732">Signal</keyword>
<feature type="region of interest" description="Disordered" evidence="1">
    <location>
        <begin position="343"/>
        <end position="367"/>
    </location>
</feature>
<dbReference type="InterPro" id="IPR037398">
    <property type="entry name" value="Glyco_hydro_64_fam"/>
</dbReference>
<dbReference type="InterPro" id="IPR047569">
    <property type="entry name" value="CBM56"/>
</dbReference>
<evidence type="ECO:0000313" key="5">
    <source>
        <dbReference type="EMBL" id="MCT7397994.1"/>
    </source>
</evidence>
<dbReference type="RefSeq" id="WP_260978334.1">
    <property type="nucleotide sequence ID" value="NZ_JAODBU010000003.1"/>
</dbReference>
<accession>A0ABT2LXH3</accession>
<name>A0ABT2LXH3_9FIRM</name>
<dbReference type="Pfam" id="PF22184">
    <property type="entry name" value="CBM_56"/>
    <property type="match status" value="1"/>
</dbReference>
<dbReference type="PANTHER" id="PTHR38165:SF1">
    <property type="entry name" value="GLUCANASE B"/>
    <property type="match status" value="1"/>
</dbReference>